<reference evidence="3" key="2">
    <citation type="submission" date="2011-02" db="EMBL/GenBank/DDBJ databases">
        <title>The complete genome of Pedobacter saltans DSM 12145.</title>
        <authorList>
            <consortium name="US DOE Joint Genome Institute (JGI-PGF)"/>
            <person name="Lucas S."/>
            <person name="Copeland A."/>
            <person name="Lapidus A."/>
            <person name="Bruce D."/>
            <person name="Goodwin L."/>
            <person name="Pitluck S."/>
            <person name="Kyrpides N."/>
            <person name="Mavromatis K."/>
            <person name="Pagani I."/>
            <person name="Ivanova N."/>
            <person name="Ovchinnikova G."/>
            <person name="Lu M."/>
            <person name="Detter J.C."/>
            <person name="Han C."/>
            <person name="Land M."/>
            <person name="Hauser L."/>
            <person name="Markowitz V."/>
            <person name="Cheng J.-F."/>
            <person name="Hugenholtz P."/>
            <person name="Woyke T."/>
            <person name="Wu D."/>
            <person name="Tindall B."/>
            <person name="Pomrenke H.G."/>
            <person name="Brambilla E."/>
            <person name="Klenk H.-P."/>
            <person name="Eisen J.A."/>
        </authorList>
    </citation>
    <scope>NUCLEOTIDE SEQUENCE [LARGE SCALE GENOMIC DNA]</scope>
    <source>
        <strain evidence="3">ATCC 51119 / DSM 12145 / JCM 21818 / LMG 10337 / NBRC 100064 / NCIMB 13643</strain>
    </source>
</reference>
<dbReference type="eggNOG" id="ENOG5032Z3U">
    <property type="taxonomic scope" value="Bacteria"/>
</dbReference>
<name>F0SCB1_PSESL</name>
<keyword evidence="3" id="KW-1185">Reference proteome</keyword>
<gene>
    <name evidence="2" type="ordered locus">Pedsa_1139</name>
</gene>
<accession>F0SCB1</accession>
<dbReference type="AlphaFoldDB" id="F0SCB1"/>
<evidence type="ECO:0000256" key="1">
    <source>
        <dbReference type="SAM" id="SignalP"/>
    </source>
</evidence>
<dbReference type="KEGG" id="psn:Pedsa_1139"/>
<dbReference type="HOGENOM" id="CLU_1459159_0_0_10"/>
<dbReference type="EMBL" id="CP002545">
    <property type="protein sequence ID" value="ADY51708.1"/>
    <property type="molecule type" value="Genomic_DNA"/>
</dbReference>
<sequence length="187" mass="21422">MKRQSACLMILILVYTVCSCNSPSKTNTNKNEDTTATIKAESTDSVHLAQIWLKRSIEGFFKDFDQLKGNFSSITTPGYYEFKMDAIHIDYDGGLSETEFKNKWSQRYSEFAGVNEGFMIGGNDFGTVKVKECKFINRTKQHGYLFHTIIEDTELHNEFIRDITVVSHQGSFLIDDVKEIEDIFPND</sequence>
<proteinExistence type="predicted"/>
<feature type="chain" id="PRO_5003260323" description="Lipoprotein" evidence="1">
    <location>
        <begin position="20"/>
        <end position="187"/>
    </location>
</feature>
<dbReference type="Proteomes" id="UP000000310">
    <property type="component" value="Chromosome"/>
</dbReference>
<evidence type="ECO:0008006" key="4">
    <source>
        <dbReference type="Google" id="ProtNLM"/>
    </source>
</evidence>
<evidence type="ECO:0000313" key="3">
    <source>
        <dbReference type="Proteomes" id="UP000000310"/>
    </source>
</evidence>
<keyword evidence="1" id="KW-0732">Signal</keyword>
<evidence type="ECO:0000313" key="2">
    <source>
        <dbReference type="EMBL" id="ADY51708.1"/>
    </source>
</evidence>
<organism evidence="2 3">
    <name type="scientific">Pseudopedobacter saltans (strain ATCC 51119 / DSM 12145 / JCM 21818 / CCUG 39354 / LMG 10337 / NBRC 100064 / NCIMB 13643)</name>
    <name type="common">Pedobacter saltans</name>
    <dbReference type="NCBI Taxonomy" id="762903"/>
    <lineage>
        <taxon>Bacteria</taxon>
        <taxon>Pseudomonadati</taxon>
        <taxon>Bacteroidota</taxon>
        <taxon>Sphingobacteriia</taxon>
        <taxon>Sphingobacteriales</taxon>
        <taxon>Sphingobacteriaceae</taxon>
        <taxon>Pseudopedobacter</taxon>
    </lineage>
</organism>
<feature type="signal peptide" evidence="1">
    <location>
        <begin position="1"/>
        <end position="19"/>
    </location>
</feature>
<reference evidence="2 3" key="1">
    <citation type="journal article" date="2011" name="Stand. Genomic Sci.">
        <title>Complete genome sequence of the gliding, heparinolytic Pedobacter saltans type strain (113).</title>
        <authorList>
            <person name="Liolios K."/>
            <person name="Sikorski J."/>
            <person name="Lu M."/>
            <person name="Nolan M."/>
            <person name="Lapidus A."/>
            <person name="Lucas S."/>
            <person name="Hammon N."/>
            <person name="Deshpande S."/>
            <person name="Cheng J.F."/>
            <person name="Tapia R."/>
            <person name="Han C."/>
            <person name="Goodwin L."/>
            <person name="Pitluck S."/>
            <person name="Huntemann M."/>
            <person name="Ivanova N."/>
            <person name="Pagani I."/>
            <person name="Mavromatis K."/>
            <person name="Ovchinikova G."/>
            <person name="Pati A."/>
            <person name="Chen A."/>
            <person name="Palaniappan K."/>
            <person name="Land M."/>
            <person name="Hauser L."/>
            <person name="Brambilla E.M."/>
            <person name="Kotsyurbenko O."/>
            <person name="Rohde M."/>
            <person name="Tindall B.J."/>
            <person name="Abt B."/>
            <person name="Goker M."/>
            <person name="Detter J.C."/>
            <person name="Woyke T."/>
            <person name="Bristow J."/>
            <person name="Eisen J.A."/>
            <person name="Markowitz V."/>
            <person name="Hugenholtz P."/>
            <person name="Klenk H.P."/>
            <person name="Kyrpides N.C."/>
        </authorList>
    </citation>
    <scope>NUCLEOTIDE SEQUENCE [LARGE SCALE GENOMIC DNA]</scope>
    <source>
        <strain evidence="3">ATCC 51119 / DSM 12145 / JCM 21818 / LMG 10337 / NBRC 100064 / NCIMB 13643</strain>
    </source>
</reference>
<dbReference type="PROSITE" id="PS51257">
    <property type="entry name" value="PROKAR_LIPOPROTEIN"/>
    <property type="match status" value="1"/>
</dbReference>
<protein>
    <recommendedName>
        <fullName evidence="4">Lipoprotein</fullName>
    </recommendedName>
</protein>